<feature type="transmembrane region" description="Helical" evidence="1">
    <location>
        <begin position="34"/>
        <end position="55"/>
    </location>
</feature>
<proteinExistence type="evidence at transcript level"/>
<dbReference type="AlphaFoldDB" id="A0A7G8Z9E1"/>
<dbReference type="EMBL" id="MT671062">
    <property type="protein sequence ID" value="QNL15066.1"/>
    <property type="molecule type" value="mRNA"/>
</dbReference>
<keyword evidence="1" id="KW-0472">Membrane</keyword>
<feature type="transmembrane region" description="Helical" evidence="1">
    <location>
        <begin position="86"/>
        <end position="108"/>
    </location>
</feature>
<keyword evidence="2" id="KW-0675">Receptor</keyword>
<protein>
    <submittedName>
        <fullName evidence="2">Olfactory receptor 122</fullName>
    </submittedName>
</protein>
<keyword evidence="1" id="KW-0812">Transmembrane</keyword>
<evidence type="ECO:0000313" key="2">
    <source>
        <dbReference type="EMBL" id="QNL15066.1"/>
    </source>
</evidence>
<keyword evidence="1" id="KW-1133">Transmembrane helix</keyword>
<reference evidence="2" key="1">
    <citation type="submission" date="2020-06" db="EMBL/GenBank/DDBJ databases">
        <authorList>
            <person name="Sheng S."/>
        </authorList>
    </citation>
    <scope>NUCLEOTIDE SEQUENCE</scope>
    <source>
        <tissue evidence="2">Antenna</tissue>
    </source>
</reference>
<organism evidence="2">
    <name type="scientific">Aulacocentrum confusum</name>
    <dbReference type="NCBI Taxonomy" id="2767324"/>
    <lineage>
        <taxon>Eukaryota</taxon>
        <taxon>Metazoa</taxon>
        <taxon>Ecdysozoa</taxon>
        <taxon>Arthropoda</taxon>
        <taxon>Hexapoda</taxon>
        <taxon>Insecta</taxon>
        <taxon>Pterygota</taxon>
        <taxon>Neoptera</taxon>
        <taxon>Endopterygota</taxon>
        <taxon>Hymenoptera</taxon>
        <taxon>Apocrita</taxon>
        <taxon>Ichneumonoidea</taxon>
        <taxon>Braconidae</taxon>
        <taxon>Macrocentrinae</taxon>
        <taxon>Aulacocentrum</taxon>
    </lineage>
</organism>
<name>A0A7G8Z9E1_9HYME</name>
<accession>A0A7G8Z9E1</accession>
<evidence type="ECO:0000256" key="1">
    <source>
        <dbReference type="SAM" id="Phobius"/>
    </source>
</evidence>
<sequence>MHELFDRIQTDWMSKRSETEIKTMIKYAEEARQFTNFYALFMYFTTFMYCCMPIIPKILDLVLPLNESRPAVYLFQAEYFIDQEKFYYFILIHSYISCVIAVSILLAIDTEYAIHVYHGCSIFAAVRCQLENLTHHAIEDCIKHHKKSNRVCLKI</sequence>
<gene>
    <name evidence="2" type="primary">OR122</name>
</gene>